<reference evidence="2 5" key="2">
    <citation type="submission" date="2020-12" db="EMBL/GenBank/DDBJ databases">
        <title>Comparative genomic insights into the epidemiology and virulence of plant pathogenic Pseudomonads from Turkey.</title>
        <authorList>
            <person name="Dillon M."/>
            <person name="Ruiz-Bedoya T."/>
            <person name="Bendalovic-Torma C."/>
            <person name="Guttman K.M."/>
            <person name="Kwak H."/>
            <person name="Middleton M.A."/>
            <person name="Wang P.W."/>
            <person name="Horuz S."/>
            <person name="Aysan Y."/>
            <person name="Guttman D.S."/>
        </authorList>
    </citation>
    <scope>NUCLEOTIDE SEQUENCE [LARGE SCALE GENOMIC DNA]</scope>
    <source>
        <strain evidence="2 5">S4_EA_3a</strain>
    </source>
</reference>
<keyword evidence="3" id="KW-0808">Transferase</keyword>
<dbReference type="OrthoDB" id="5791869at2"/>
<dbReference type="Pfam" id="PF13417">
    <property type="entry name" value="GST_N_3"/>
    <property type="match status" value="1"/>
</dbReference>
<dbReference type="EMBL" id="JAAQWE010000004">
    <property type="protein sequence ID" value="NMX96242.1"/>
    <property type="molecule type" value="Genomic_DNA"/>
</dbReference>
<dbReference type="KEGG" id="pvr:PverR02_05380"/>
<feature type="domain" description="GST N-terminal" evidence="1">
    <location>
        <begin position="2"/>
        <end position="81"/>
    </location>
</feature>
<dbReference type="GeneID" id="47554571"/>
<protein>
    <submittedName>
        <fullName evidence="3">Glutathione S-transferase family protein</fullName>
    </submittedName>
</protein>
<dbReference type="GO" id="GO:0016740">
    <property type="term" value="F:transferase activity"/>
    <property type="evidence" value="ECO:0007669"/>
    <property type="project" value="UniProtKB-KW"/>
</dbReference>
<name>A0A0R3B589_PSEVE</name>
<keyword evidence="5" id="KW-1185">Reference proteome</keyword>
<evidence type="ECO:0000313" key="5">
    <source>
        <dbReference type="Proteomes" id="UP000614123"/>
    </source>
</evidence>
<dbReference type="InterPro" id="IPR036249">
    <property type="entry name" value="Thioredoxin-like_sf"/>
</dbReference>
<evidence type="ECO:0000313" key="4">
    <source>
        <dbReference type="Proteomes" id="UP000552560"/>
    </source>
</evidence>
<dbReference type="AlphaFoldDB" id="A0A0R3B589"/>
<dbReference type="Pfam" id="PF13410">
    <property type="entry name" value="GST_C_2"/>
    <property type="match status" value="1"/>
</dbReference>
<dbReference type="Proteomes" id="UP000614123">
    <property type="component" value="Unassembled WGS sequence"/>
</dbReference>
<dbReference type="EMBL" id="JAEILD010000080">
    <property type="protein sequence ID" value="MBI6650548.1"/>
    <property type="molecule type" value="Genomic_DNA"/>
</dbReference>
<sequence length="311" mass="33816">MSELILHHYPQSPFAEKARLLLGFKGLSWRSVLISPVMPKPDLIALTGGYRKTPVLQIGADIYCDTALIAHRLEQEKAGPALFPQGLELVAQGFAAWADSVVFAHAVALVFQPESLAAKFAKVPPEMLKVLVADRAKLFSGGTAARLHLEQAKHQWPAIISRIDQQLQHQEGDFLFGEPSIADFALAHPLWFLKGSVVTAPLVDAHPAVATWLDRVLSFGHGTATEMSTEQALDVARHATPAALPAEVFEDLNGFTAGQQVSIAATDYGTDPVLGELLFAGREELILRRTDERGGTVHVHFPRLGFCIQAQ</sequence>
<dbReference type="CDD" id="cd00570">
    <property type="entry name" value="GST_N_family"/>
    <property type="match status" value="1"/>
</dbReference>
<evidence type="ECO:0000313" key="3">
    <source>
        <dbReference type="EMBL" id="NMX96242.1"/>
    </source>
</evidence>
<comment type="caution">
    <text evidence="3">The sequence shown here is derived from an EMBL/GenBank/DDBJ whole genome shotgun (WGS) entry which is preliminary data.</text>
</comment>
<dbReference type="InterPro" id="IPR004045">
    <property type="entry name" value="Glutathione_S-Trfase_N"/>
</dbReference>
<proteinExistence type="predicted"/>
<reference evidence="3 4" key="1">
    <citation type="journal article" date="2020" name="Front. Microbiol.">
        <title>Genetic Organization of the aprX-lipA2 Operon Affects the Proteolytic Potential of Pseudomonas Species in Milk.</title>
        <authorList>
            <person name="Maier C."/>
            <person name="Huptas C."/>
            <person name="von Neubeck M."/>
            <person name="Scherer S."/>
            <person name="Wenning M."/>
            <person name="Lucking G."/>
        </authorList>
    </citation>
    <scope>NUCLEOTIDE SEQUENCE [LARGE SCALE GENOMIC DNA]</scope>
    <source>
        <strain evidence="3 4">WS 4671</strain>
    </source>
</reference>
<gene>
    <name evidence="3" type="ORF">HBO43_06490</name>
    <name evidence="2" type="ORF">YA0849_16235</name>
</gene>
<dbReference type="PROSITE" id="PS50404">
    <property type="entry name" value="GST_NTER"/>
    <property type="match status" value="1"/>
</dbReference>
<dbReference type="Proteomes" id="UP000552560">
    <property type="component" value="Unassembled WGS sequence"/>
</dbReference>
<accession>A0A0R3B589</accession>
<dbReference type="CDD" id="cd00299">
    <property type="entry name" value="GST_C_family"/>
    <property type="match status" value="1"/>
</dbReference>
<evidence type="ECO:0000259" key="1">
    <source>
        <dbReference type="PROSITE" id="PS50404"/>
    </source>
</evidence>
<dbReference type="SUPFAM" id="SSF47616">
    <property type="entry name" value="GST C-terminal domain-like"/>
    <property type="match status" value="1"/>
</dbReference>
<organism evidence="3 4">
    <name type="scientific">Pseudomonas veronii</name>
    <dbReference type="NCBI Taxonomy" id="76761"/>
    <lineage>
        <taxon>Bacteria</taxon>
        <taxon>Pseudomonadati</taxon>
        <taxon>Pseudomonadota</taxon>
        <taxon>Gammaproteobacteria</taxon>
        <taxon>Pseudomonadales</taxon>
        <taxon>Pseudomonadaceae</taxon>
        <taxon>Pseudomonas</taxon>
    </lineage>
</organism>
<dbReference type="InterPro" id="IPR036282">
    <property type="entry name" value="Glutathione-S-Trfase_C_sf"/>
</dbReference>
<dbReference type="RefSeq" id="WP_017848670.1">
    <property type="nucleotide sequence ID" value="NZ_CP018420.1"/>
</dbReference>
<dbReference type="SUPFAM" id="SSF52833">
    <property type="entry name" value="Thioredoxin-like"/>
    <property type="match status" value="1"/>
</dbReference>
<evidence type="ECO:0000313" key="2">
    <source>
        <dbReference type="EMBL" id="MBI6650548.1"/>
    </source>
</evidence>
<dbReference type="Gene3D" id="3.40.30.110">
    <property type="match status" value="2"/>
</dbReference>